<protein>
    <submittedName>
        <fullName evidence="1">Uncharacterized protein</fullName>
    </submittedName>
</protein>
<sequence>MEFRVFSPRPPCSNIFSRLRLKEAWGNHFLQLVAAQESFHRSVPASTKPCRRLGRLVGSLLLFLLLQELRGRSVFRGLAFSDAPLRFHFFSFRGVGICCSAPRAVRRLW</sequence>
<evidence type="ECO:0000313" key="2">
    <source>
        <dbReference type="Proteomes" id="UP000654075"/>
    </source>
</evidence>
<evidence type="ECO:0000313" key="1">
    <source>
        <dbReference type="EMBL" id="CAE8598265.1"/>
    </source>
</evidence>
<comment type="caution">
    <text evidence="1">The sequence shown here is derived from an EMBL/GenBank/DDBJ whole genome shotgun (WGS) entry which is preliminary data.</text>
</comment>
<gene>
    <name evidence="1" type="ORF">PGLA1383_LOCUS16676</name>
</gene>
<dbReference type="Proteomes" id="UP000654075">
    <property type="component" value="Unassembled WGS sequence"/>
</dbReference>
<proteinExistence type="predicted"/>
<organism evidence="1 2">
    <name type="scientific">Polarella glacialis</name>
    <name type="common">Dinoflagellate</name>
    <dbReference type="NCBI Taxonomy" id="89957"/>
    <lineage>
        <taxon>Eukaryota</taxon>
        <taxon>Sar</taxon>
        <taxon>Alveolata</taxon>
        <taxon>Dinophyceae</taxon>
        <taxon>Suessiales</taxon>
        <taxon>Suessiaceae</taxon>
        <taxon>Polarella</taxon>
    </lineage>
</organism>
<name>A0A813ECQ9_POLGL</name>
<dbReference type="AlphaFoldDB" id="A0A813ECQ9"/>
<reference evidence="1" key="1">
    <citation type="submission" date="2021-02" db="EMBL/GenBank/DDBJ databases">
        <authorList>
            <person name="Dougan E. K."/>
            <person name="Rhodes N."/>
            <person name="Thang M."/>
            <person name="Chan C."/>
        </authorList>
    </citation>
    <scope>NUCLEOTIDE SEQUENCE</scope>
</reference>
<keyword evidence="2" id="KW-1185">Reference proteome</keyword>
<dbReference type="EMBL" id="CAJNNV010010155">
    <property type="protein sequence ID" value="CAE8598265.1"/>
    <property type="molecule type" value="Genomic_DNA"/>
</dbReference>
<accession>A0A813ECQ9</accession>